<dbReference type="GO" id="GO:0016020">
    <property type="term" value="C:membrane"/>
    <property type="evidence" value="ECO:0007669"/>
    <property type="project" value="UniProtKB-SubCell"/>
</dbReference>
<accession>A0A5B1LG98</accession>
<feature type="compositionally biased region" description="Low complexity" evidence="8">
    <location>
        <begin position="568"/>
        <end position="580"/>
    </location>
</feature>
<comment type="caution">
    <text evidence="10">The sequence shown here is derived from an EMBL/GenBank/DDBJ whole genome shotgun (WGS) entry which is preliminary data.</text>
</comment>
<keyword evidence="4" id="KW-0800">Toxin</keyword>
<keyword evidence="9" id="KW-0732">Signal</keyword>
<evidence type="ECO:0000256" key="4">
    <source>
        <dbReference type="ARBA" id="ARBA00022656"/>
    </source>
</evidence>
<reference evidence="10 11" key="2">
    <citation type="submission" date="2019-09" db="EMBL/GenBank/DDBJ databases">
        <authorList>
            <person name="Jin C."/>
        </authorList>
    </citation>
    <scope>NUCLEOTIDE SEQUENCE [LARGE SCALE GENOMIC DNA]</scope>
    <source>
        <strain evidence="10 11">BN130099</strain>
    </source>
</reference>
<evidence type="ECO:0000313" key="11">
    <source>
        <dbReference type="Proteomes" id="UP000325003"/>
    </source>
</evidence>
<keyword evidence="11" id="KW-1185">Reference proteome</keyword>
<evidence type="ECO:0000313" key="10">
    <source>
        <dbReference type="EMBL" id="KAA1418677.1"/>
    </source>
</evidence>
<dbReference type="PANTHER" id="PTHR38340:SF1">
    <property type="entry name" value="S-LAYER PROTEIN"/>
    <property type="match status" value="1"/>
</dbReference>
<dbReference type="InterPro" id="IPR050557">
    <property type="entry name" value="RTX_toxin/Mannuronan_C5-epim"/>
</dbReference>
<dbReference type="PROSITE" id="PS00330">
    <property type="entry name" value="HEMOLYSIN_CALCIUM"/>
    <property type="match status" value="1"/>
</dbReference>
<gene>
    <name evidence="10" type="ORF">F0U44_09275</name>
</gene>
<evidence type="ECO:0000256" key="7">
    <source>
        <dbReference type="ARBA" id="ARBA00023136"/>
    </source>
</evidence>
<comment type="subcellular location">
    <subcellularLocation>
        <location evidence="1">Membrane</location>
    </subcellularLocation>
    <subcellularLocation>
        <location evidence="2">Secreted</location>
    </subcellularLocation>
</comment>
<dbReference type="Gene3D" id="2.150.10.10">
    <property type="entry name" value="Serralysin-like metalloprotease, C-terminal"/>
    <property type="match status" value="3"/>
</dbReference>
<feature type="signal peptide" evidence="9">
    <location>
        <begin position="1"/>
        <end position="32"/>
    </location>
</feature>
<evidence type="ECO:0000256" key="6">
    <source>
        <dbReference type="ARBA" id="ARBA00023026"/>
    </source>
</evidence>
<dbReference type="Proteomes" id="UP000325003">
    <property type="component" value="Unassembled WGS sequence"/>
</dbReference>
<keyword evidence="3" id="KW-0964">Secreted</keyword>
<dbReference type="Pfam" id="PF00353">
    <property type="entry name" value="HemolysinCabind"/>
    <property type="match status" value="7"/>
</dbReference>
<feature type="chain" id="PRO_5039302945" evidence="9">
    <location>
        <begin position="33"/>
        <end position="597"/>
    </location>
</feature>
<dbReference type="InterPro" id="IPR011049">
    <property type="entry name" value="Serralysin-like_metalloprot_C"/>
</dbReference>
<dbReference type="AlphaFoldDB" id="A0A5B1LG98"/>
<proteinExistence type="predicted"/>
<dbReference type="GO" id="GO:0005509">
    <property type="term" value="F:calcium ion binding"/>
    <property type="evidence" value="ECO:0007669"/>
    <property type="project" value="InterPro"/>
</dbReference>
<dbReference type="GO" id="GO:0005576">
    <property type="term" value="C:extracellular region"/>
    <property type="evidence" value="ECO:0007669"/>
    <property type="project" value="UniProtKB-SubCell"/>
</dbReference>
<evidence type="ECO:0000256" key="1">
    <source>
        <dbReference type="ARBA" id="ARBA00004370"/>
    </source>
</evidence>
<dbReference type="PRINTS" id="PR00313">
    <property type="entry name" value="CABNDNGRPT"/>
</dbReference>
<protein>
    <submittedName>
        <fullName evidence="10">Calcium-binding protein</fullName>
    </submittedName>
</protein>
<dbReference type="SUPFAM" id="SSF51120">
    <property type="entry name" value="beta-Roll"/>
    <property type="match status" value="4"/>
</dbReference>
<dbReference type="InterPro" id="IPR003995">
    <property type="entry name" value="RTX_toxin_determinant-A"/>
</dbReference>
<evidence type="ECO:0000256" key="5">
    <source>
        <dbReference type="ARBA" id="ARBA00022737"/>
    </source>
</evidence>
<sequence>MGMISMNLRRTPLRLLMVAAVTLASFVGVVTGAPTASAVGATIVAIEGDTLTVTSPPGLINTISVGRDGTTFKVKDLSSPYLAGGGCTPGAGGWIDCPGSGVQAVEVDLGDQNDYLYFSSLEGLSTWVDLGPGDDFVQDDKSDDIINGGAGNDLVSLQAGGADWVFGEDGADVVSYYCTTAPSFCTGTGGVSVTLDGRPNDGPAGEHDFIDPRTEQVIGTGDDDVLIGNGRPNDLLAREGNDVVDGRGGDDHLDGGHGDDTIRSSTKDGADVIVAGAGTDTVDYSARSAAVKVRLTGAVSGEVGEGDTLDPDLERVLTGSGADDISFEAAAARGPSDPPVQVSAGAGNDKVTGSPYADILRGEAGSDTVSGLAGNDTLDGGTANDVFNGGSGTDTADYTSRIGGISIDLDGVADDGNVAVNEGDNVKADVENLLGGAGPDTLTGSNYANVLDGGAGADTLNGLGSNDTLRDGGGNADVLVGGAGIDVADYGTRTTGLTIDLDGIADDGTTGGSENDNVQADIEILRLGSGADVVTGSASANVIYGHHGNDSIDGGAGSDTLYGEEGNDTLTGGTGTDTVNGGNGTDSCFGETQVGCP</sequence>
<feature type="region of interest" description="Disordered" evidence="8">
    <location>
        <begin position="555"/>
        <end position="585"/>
    </location>
</feature>
<dbReference type="GO" id="GO:0090729">
    <property type="term" value="F:toxin activity"/>
    <property type="evidence" value="ECO:0007669"/>
    <property type="project" value="UniProtKB-KW"/>
</dbReference>
<reference evidence="10 11" key="1">
    <citation type="submission" date="2019-09" db="EMBL/GenBank/DDBJ databases">
        <title>Nocardioides panacisoli sp. nov., isolated from the soil of a ginseng field.</title>
        <authorList>
            <person name="Cho C."/>
        </authorList>
    </citation>
    <scope>NUCLEOTIDE SEQUENCE [LARGE SCALE GENOMIC DNA]</scope>
    <source>
        <strain evidence="10 11">BN130099</strain>
    </source>
</reference>
<dbReference type="PANTHER" id="PTHR38340">
    <property type="entry name" value="S-LAYER PROTEIN"/>
    <property type="match status" value="1"/>
</dbReference>
<dbReference type="EMBL" id="VUJV01000003">
    <property type="protein sequence ID" value="KAA1418677.1"/>
    <property type="molecule type" value="Genomic_DNA"/>
</dbReference>
<organism evidence="10 11">
    <name type="scientific">Nocardioides humilatus</name>
    <dbReference type="NCBI Taxonomy" id="2607660"/>
    <lineage>
        <taxon>Bacteria</taxon>
        <taxon>Bacillati</taxon>
        <taxon>Actinomycetota</taxon>
        <taxon>Actinomycetes</taxon>
        <taxon>Propionibacteriales</taxon>
        <taxon>Nocardioidaceae</taxon>
        <taxon>Nocardioides</taxon>
    </lineage>
</organism>
<dbReference type="InterPro" id="IPR001343">
    <property type="entry name" value="Hemolysn_Ca-bd"/>
</dbReference>
<keyword evidence="7" id="KW-0472">Membrane</keyword>
<keyword evidence="6" id="KW-0843">Virulence</keyword>
<evidence type="ECO:0000256" key="8">
    <source>
        <dbReference type="SAM" id="MobiDB-lite"/>
    </source>
</evidence>
<evidence type="ECO:0000256" key="9">
    <source>
        <dbReference type="SAM" id="SignalP"/>
    </source>
</evidence>
<evidence type="ECO:0000256" key="2">
    <source>
        <dbReference type="ARBA" id="ARBA00004613"/>
    </source>
</evidence>
<evidence type="ECO:0000256" key="3">
    <source>
        <dbReference type="ARBA" id="ARBA00022525"/>
    </source>
</evidence>
<dbReference type="PRINTS" id="PR01488">
    <property type="entry name" value="RTXTOXINA"/>
</dbReference>
<name>A0A5B1LG98_9ACTN</name>
<keyword evidence="5" id="KW-0677">Repeat</keyword>
<dbReference type="InterPro" id="IPR018511">
    <property type="entry name" value="Hemolysin-typ_Ca-bd_CS"/>
</dbReference>